<evidence type="ECO:0000313" key="2">
    <source>
        <dbReference type="EMBL" id="CAG9180875.1"/>
    </source>
</evidence>
<dbReference type="EMBL" id="CAJZAG010000009">
    <property type="protein sequence ID" value="CAG9180875.1"/>
    <property type="molecule type" value="Genomic_DNA"/>
</dbReference>
<gene>
    <name evidence="2" type="ORF">LMG32289_04747</name>
</gene>
<sequence length="469" mass="48769">MLWGCPEQIGPNPTSTKTGTTNDTTNDTTNVTTNGTTNGTASDPALLPKPAAENGLVVYRGTLSFGGSIVITLDRPAAGKVTIRFEDSPFGLTGAIVGSLSAPPGRSVQSVKGLAADGSNPPPDALIAALPDIELRFGVDNGALRGDIEGVPNIALAQAGEAGGASRTRHPGSARLAGLIHAVNTRSAPALASLVGTYNYMVEAARYPSGSPAPLPGTQLVQVGQLRIDDDGMLTTCPNQEHAVGCKPVRAGDATMGAQLRPADQTRHPGQFEVVDEGVVIGRLFVQDDGGKWNLRMLQQQLVASGQVRIGTWVMQAVTSPMRGGQLDGDWACREAGIDPAMLGLNPPGLNGKIDGTLLSVKDGAMATADMRPVESANLTLNAGFRVDNPSKPATDPARKLPGVAHALWAQVPAPVGTEIVSEQVVLPLAPDVFVYLREVDDAAGGQAESSVWGLCEKPLLKRPPRRPR</sequence>
<dbReference type="Proteomes" id="UP000706525">
    <property type="component" value="Unassembled WGS sequence"/>
</dbReference>
<feature type="region of interest" description="Disordered" evidence="1">
    <location>
        <begin position="1"/>
        <end position="44"/>
    </location>
</feature>
<reference evidence="2 3" key="1">
    <citation type="submission" date="2021-08" db="EMBL/GenBank/DDBJ databases">
        <authorList>
            <person name="Peeters C."/>
        </authorList>
    </citation>
    <scope>NUCLEOTIDE SEQUENCE [LARGE SCALE GENOMIC DNA]</scope>
    <source>
        <strain evidence="2 3">LMG 32289</strain>
    </source>
</reference>
<proteinExistence type="predicted"/>
<keyword evidence="3" id="KW-1185">Reference proteome</keyword>
<organism evidence="2 3">
    <name type="scientific">Cupriavidus pampae</name>
    <dbReference type="NCBI Taxonomy" id="659251"/>
    <lineage>
        <taxon>Bacteria</taxon>
        <taxon>Pseudomonadati</taxon>
        <taxon>Pseudomonadota</taxon>
        <taxon>Betaproteobacteria</taxon>
        <taxon>Burkholderiales</taxon>
        <taxon>Burkholderiaceae</taxon>
        <taxon>Cupriavidus</taxon>
    </lineage>
</organism>
<dbReference type="RefSeq" id="WP_223992740.1">
    <property type="nucleotide sequence ID" value="NZ_CAJZAG010000009.1"/>
</dbReference>
<comment type="caution">
    <text evidence="2">The sequence shown here is derived from an EMBL/GenBank/DDBJ whole genome shotgun (WGS) entry which is preliminary data.</text>
</comment>
<evidence type="ECO:0000256" key="1">
    <source>
        <dbReference type="SAM" id="MobiDB-lite"/>
    </source>
</evidence>
<protein>
    <submittedName>
        <fullName evidence="2">Uncharacterized protein</fullName>
    </submittedName>
</protein>
<feature type="compositionally biased region" description="Low complexity" evidence="1">
    <location>
        <begin position="10"/>
        <end position="40"/>
    </location>
</feature>
<accession>A0ABM8XKY7</accession>
<name>A0ABM8XKY7_9BURK</name>
<evidence type="ECO:0000313" key="3">
    <source>
        <dbReference type="Proteomes" id="UP000706525"/>
    </source>
</evidence>